<dbReference type="EMBL" id="MLJW01004604">
    <property type="protein sequence ID" value="OIQ69656.1"/>
    <property type="molecule type" value="Genomic_DNA"/>
</dbReference>
<organism evidence="5">
    <name type="scientific">mine drainage metagenome</name>
    <dbReference type="NCBI Taxonomy" id="410659"/>
    <lineage>
        <taxon>unclassified sequences</taxon>
        <taxon>metagenomes</taxon>
        <taxon>ecological metagenomes</taxon>
    </lineage>
</organism>
<dbReference type="InterPro" id="IPR001486">
    <property type="entry name" value="Hemoglobin_trunc"/>
</dbReference>
<accession>A0A1J5PFU7</accession>
<evidence type="ECO:0000256" key="3">
    <source>
        <dbReference type="ARBA" id="ARBA00022723"/>
    </source>
</evidence>
<name>A0A1J5PFU7_9ZZZZ</name>
<dbReference type="GO" id="GO:0019825">
    <property type="term" value="F:oxygen binding"/>
    <property type="evidence" value="ECO:0007669"/>
    <property type="project" value="InterPro"/>
</dbReference>
<evidence type="ECO:0000256" key="2">
    <source>
        <dbReference type="ARBA" id="ARBA00022617"/>
    </source>
</evidence>
<keyword evidence="3" id="KW-0479">Metal-binding</keyword>
<dbReference type="InterPro" id="IPR012292">
    <property type="entry name" value="Globin/Proto"/>
</dbReference>
<comment type="caution">
    <text evidence="5">The sequence shown here is derived from an EMBL/GenBank/DDBJ whole genome shotgun (WGS) entry which is preliminary data.</text>
</comment>
<reference evidence="5" key="1">
    <citation type="submission" date="2016-10" db="EMBL/GenBank/DDBJ databases">
        <title>Sequence of Gallionella enrichment culture.</title>
        <authorList>
            <person name="Poehlein A."/>
            <person name="Muehling M."/>
            <person name="Daniel R."/>
        </authorList>
    </citation>
    <scope>NUCLEOTIDE SEQUENCE</scope>
</reference>
<proteinExistence type="predicted"/>
<dbReference type="GO" id="GO:0046872">
    <property type="term" value="F:metal ion binding"/>
    <property type="evidence" value="ECO:0007669"/>
    <property type="project" value="UniProtKB-KW"/>
</dbReference>
<evidence type="ECO:0000256" key="1">
    <source>
        <dbReference type="ARBA" id="ARBA00022448"/>
    </source>
</evidence>
<protein>
    <submittedName>
        <fullName evidence="5">Group 3 truncated hemoglobin ctb</fullName>
    </submittedName>
</protein>
<keyword evidence="2" id="KW-0349">Heme</keyword>
<dbReference type="AlphaFoldDB" id="A0A1J5PFU7"/>
<keyword evidence="1" id="KW-0813">Transport</keyword>
<dbReference type="GO" id="GO:0020037">
    <property type="term" value="F:heme binding"/>
    <property type="evidence" value="ECO:0007669"/>
    <property type="project" value="InterPro"/>
</dbReference>
<dbReference type="SUPFAM" id="SSF46458">
    <property type="entry name" value="Globin-like"/>
    <property type="match status" value="1"/>
</dbReference>
<dbReference type="CDD" id="cd08916">
    <property type="entry name" value="TrHb3_P"/>
    <property type="match status" value="1"/>
</dbReference>
<dbReference type="InterPro" id="IPR009050">
    <property type="entry name" value="Globin-like_sf"/>
</dbReference>
<keyword evidence="4" id="KW-0408">Iron</keyword>
<sequence>MMLAVGRLDYISEDGIRRLVDAFYVKVRADPELAPIFARAIPGDWQPHLTKMYAFWSSVMLTTGRYKGNPVARHLAIPDMKPELFERWLTLFDATCSELFDDATSEAFRIKAERIAESLKLALFYRPDRPWPPEPTP</sequence>
<evidence type="ECO:0000256" key="4">
    <source>
        <dbReference type="ARBA" id="ARBA00023004"/>
    </source>
</evidence>
<dbReference type="Gene3D" id="1.10.490.10">
    <property type="entry name" value="Globins"/>
    <property type="match status" value="1"/>
</dbReference>
<dbReference type="Pfam" id="PF01152">
    <property type="entry name" value="Bac_globin"/>
    <property type="match status" value="1"/>
</dbReference>
<evidence type="ECO:0000313" key="5">
    <source>
        <dbReference type="EMBL" id="OIQ69656.1"/>
    </source>
</evidence>
<gene>
    <name evidence="5" type="primary">ctb_5</name>
    <name evidence="5" type="ORF">GALL_487420</name>
</gene>